<dbReference type="PANTHER" id="PTHR43619:SF2">
    <property type="entry name" value="S-ADENOSYL-L-METHIONINE-DEPENDENT METHYLTRANSFERASES SUPERFAMILY PROTEIN"/>
    <property type="match status" value="1"/>
</dbReference>
<comment type="function">
    <text evidence="1 6">Exhibits S-adenosyl-L-methionine-dependent methyltransferase activity.</text>
</comment>
<protein>
    <recommendedName>
        <fullName evidence="6">S-adenosyl-L-methionine-dependent methyltransferase</fullName>
        <ecNumber evidence="6">2.1.1.-</ecNumber>
    </recommendedName>
</protein>
<dbReference type="Proteomes" id="UP000620224">
    <property type="component" value="Unassembled WGS sequence"/>
</dbReference>
<keyword evidence="8" id="KW-1185">Reference proteome</keyword>
<dbReference type="PANTHER" id="PTHR43619">
    <property type="entry name" value="S-ADENOSYL-L-METHIONINE-DEPENDENT METHYLTRANSFERASE YKTD-RELATED"/>
    <property type="match status" value="1"/>
</dbReference>
<evidence type="ECO:0000313" key="8">
    <source>
        <dbReference type="Proteomes" id="UP000620224"/>
    </source>
</evidence>
<dbReference type="EC" id="2.1.1.-" evidence="6"/>
<comment type="similarity">
    <text evidence="2 6">Belongs to the UPF0677 family.</text>
</comment>
<evidence type="ECO:0000256" key="4">
    <source>
        <dbReference type="ARBA" id="ARBA00022679"/>
    </source>
</evidence>
<evidence type="ECO:0000256" key="1">
    <source>
        <dbReference type="ARBA" id="ARBA00003907"/>
    </source>
</evidence>
<organism evidence="7 8">
    <name type="scientific">Streptomyces lucensis JCM 4490</name>
    <dbReference type="NCBI Taxonomy" id="1306176"/>
    <lineage>
        <taxon>Bacteria</taxon>
        <taxon>Bacillati</taxon>
        <taxon>Actinomycetota</taxon>
        <taxon>Actinomycetes</taxon>
        <taxon>Kitasatosporales</taxon>
        <taxon>Streptomycetaceae</taxon>
        <taxon>Streptomyces</taxon>
    </lineage>
</organism>
<dbReference type="GO" id="GO:0008168">
    <property type="term" value="F:methyltransferase activity"/>
    <property type="evidence" value="ECO:0007669"/>
    <property type="project" value="UniProtKB-UniRule"/>
</dbReference>
<dbReference type="EMBL" id="BMUE01000004">
    <property type="protein sequence ID" value="GGW47711.1"/>
    <property type="molecule type" value="Genomic_DNA"/>
</dbReference>
<dbReference type="InterPro" id="IPR029063">
    <property type="entry name" value="SAM-dependent_MTases_sf"/>
</dbReference>
<evidence type="ECO:0000313" key="7">
    <source>
        <dbReference type="EMBL" id="GGW47711.1"/>
    </source>
</evidence>
<reference evidence="7" key="2">
    <citation type="submission" date="2020-09" db="EMBL/GenBank/DDBJ databases">
        <authorList>
            <person name="Sun Q."/>
            <person name="Ohkuma M."/>
        </authorList>
    </citation>
    <scope>NUCLEOTIDE SEQUENCE</scope>
    <source>
        <strain evidence="7">JCM 4490</strain>
    </source>
</reference>
<keyword evidence="4" id="KW-0808">Transferase</keyword>
<dbReference type="GO" id="GO:0032259">
    <property type="term" value="P:methylation"/>
    <property type="evidence" value="ECO:0007669"/>
    <property type="project" value="UniProtKB-KW"/>
</dbReference>
<evidence type="ECO:0000256" key="3">
    <source>
        <dbReference type="ARBA" id="ARBA00022603"/>
    </source>
</evidence>
<dbReference type="AlphaFoldDB" id="A0A918J6U9"/>
<sequence length="286" mass="31034">MVELRTPSVGVGQTALFVAWMRQLESERDDALFRDPLAAEMLSALSGDRVLAGMAEVIRRTHGPARGFPAYFAVRTRFFDDEVLAAVRRGIRQVVTLAAGLDGRGVRLELPSGTRWFEVDLPEMTEFKDALLERSGLPLSCERRAVAADLREDWRSALRAAGFDPSRPTVWLVEGLLMYLTDEAGDAVLAGLSELSAPGSRVLVEHLKAAMLSEEGRPVREGVEEHGASWLSARDDLRSWLRGHGWQAQVYSGDDPGIGHGRAVAPLPACWLATATLTPPAGAPAG</sequence>
<name>A0A918J6U9_9ACTN</name>
<dbReference type="NCBIfam" id="TIGR00027">
    <property type="entry name" value="mthyl_TIGR00027"/>
    <property type="match status" value="1"/>
</dbReference>
<reference evidence="7" key="1">
    <citation type="journal article" date="2014" name="Int. J. Syst. Evol. Microbiol.">
        <title>Complete genome sequence of Corynebacterium casei LMG S-19264T (=DSM 44701T), isolated from a smear-ripened cheese.</title>
        <authorList>
            <consortium name="US DOE Joint Genome Institute (JGI-PGF)"/>
            <person name="Walter F."/>
            <person name="Albersmeier A."/>
            <person name="Kalinowski J."/>
            <person name="Ruckert C."/>
        </authorList>
    </citation>
    <scope>NUCLEOTIDE SEQUENCE</scope>
    <source>
        <strain evidence="7">JCM 4490</strain>
    </source>
</reference>
<gene>
    <name evidence="7" type="ORF">GCM10010503_25770</name>
</gene>
<keyword evidence="5 6" id="KW-0949">S-adenosyl-L-methionine</keyword>
<dbReference type="Pfam" id="PF04072">
    <property type="entry name" value="LCM"/>
    <property type="match status" value="1"/>
</dbReference>
<dbReference type="Gene3D" id="3.40.50.150">
    <property type="entry name" value="Vaccinia Virus protein VP39"/>
    <property type="match status" value="1"/>
</dbReference>
<dbReference type="InterPro" id="IPR011610">
    <property type="entry name" value="SAM_mthyl_Trfase_ML2640-like"/>
</dbReference>
<evidence type="ECO:0000256" key="6">
    <source>
        <dbReference type="RuleBase" id="RU362030"/>
    </source>
</evidence>
<evidence type="ECO:0000256" key="2">
    <source>
        <dbReference type="ARBA" id="ARBA00008138"/>
    </source>
</evidence>
<comment type="caution">
    <text evidence="7">The sequence shown here is derived from an EMBL/GenBank/DDBJ whole genome shotgun (WGS) entry which is preliminary data.</text>
</comment>
<dbReference type="InterPro" id="IPR007213">
    <property type="entry name" value="Ppm1/Ppm2/Tcmp"/>
</dbReference>
<keyword evidence="3 6" id="KW-0489">Methyltransferase</keyword>
<accession>A0A918J6U9</accession>
<proteinExistence type="inferred from homology"/>
<evidence type="ECO:0000256" key="5">
    <source>
        <dbReference type="ARBA" id="ARBA00022691"/>
    </source>
</evidence>
<dbReference type="SUPFAM" id="SSF53335">
    <property type="entry name" value="S-adenosyl-L-methionine-dependent methyltransferases"/>
    <property type="match status" value="1"/>
</dbReference>